<reference evidence="2 3" key="1">
    <citation type="submission" date="2017-01" db="EMBL/GenBank/DDBJ databases">
        <authorList>
            <person name="Mah S.A."/>
            <person name="Swanson W.J."/>
            <person name="Moy G.W."/>
            <person name="Vacquier V.D."/>
        </authorList>
    </citation>
    <scope>NUCLEOTIDE SEQUENCE [LARGE SCALE GENOMIC DNA]</scope>
    <source>
        <strain evidence="2 3">DCY110</strain>
    </source>
</reference>
<accession>A0A1P8K1X2</accession>
<dbReference type="GO" id="GO:0035438">
    <property type="term" value="F:cyclic-di-GMP binding"/>
    <property type="evidence" value="ECO:0007669"/>
    <property type="project" value="InterPro"/>
</dbReference>
<dbReference type="GO" id="GO:0004016">
    <property type="term" value="F:adenylate cyclase activity"/>
    <property type="evidence" value="ECO:0007669"/>
    <property type="project" value="UniProtKB-ARBA"/>
</dbReference>
<feature type="domain" description="Guanylate cyclase" evidence="1">
    <location>
        <begin position="57"/>
        <end position="189"/>
    </location>
</feature>
<dbReference type="PANTHER" id="PTHR43081">
    <property type="entry name" value="ADENYLATE CYCLASE, TERMINAL-DIFFERENTIATION SPECIFIC-RELATED"/>
    <property type="match status" value="1"/>
</dbReference>
<dbReference type="CDD" id="cd07302">
    <property type="entry name" value="CHD"/>
    <property type="match status" value="1"/>
</dbReference>
<evidence type="ECO:0000313" key="2">
    <source>
        <dbReference type="EMBL" id="APW40014.1"/>
    </source>
</evidence>
<dbReference type="Gene3D" id="3.30.70.1230">
    <property type="entry name" value="Nucleotide cyclase"/>
    <property type="match status" value="1"/>
</dbReference>
<dbReference type="SUPFAM" id="SSF55073">
    <property type="entry name" value="Nucleotide cyclase"/>
    <property type="match status" value="1"/>
</dbReference>
<dbReference type="GO" id="GO:0035556">
    <property type="term" value="P:intracellular signal transduction"/>
    <property type="evidence" value="ECO:0007669"/>
    <property type="project" value="InterPro"/>
</dbReference>
<dbReference type="InterPro" id="IPR029787">
    <property type="entry name" value="Nucleotide_cyclase"/>
</dbReference>
<dbReference type="InterPro" id="IPR001054">
    <property type="entry name" value="A/G_cyclase"/>
</dbReference>
<gene>
    <name evidence="2" type="ORF">RD110_24745</name>
</gene>
<dbReference type="InterPro" id="IPR050697">
    <property type="entry name" value="Adenylyl/Guanylyl_Cyclase_3/4"/>
</dbReference>
<dbReference type="Proteomes" id="UP000186609">
    <property type="component" value="Chromosome"/>
</dbReference>
<dbReference type="KEGG" id="rhy:RD110_24745"/>
<dbReference type="InterPro" id="IPR009875">
    <property type="entry name" value="PilZ_domain"/>
</dbReference>
<dbReference type="Pfam" id="PF00211">
    <property type="entry name" value="Guanylate_cyc"/>
    <property type="match status" value="1"/>
</dbReference>
<organism evidence="2 3">
    <name type="scientific">Rhodoferax koreensis</name>
    <dbReference type="NCBI Taxonomy" id="1842727"/>
    <lineage>
        <taxon>Bacteria</taxon>
        <taxon>Pseudomonadati</taxon>
        <taxon>Pseudomonadota</taxon>
        <taxon>Betaproteobacteria</taxon>
        <taxon>Burkholderiales</taxon>
        <taxon>Comamonadaceae</taxon>
        <taxon>Rhodoferax</taxon>
    </lineage>
</organism>
<dbReference type="AlphaFoldDB" id="A0A1P8K1X2"/>
<name>A0A1P8K1X2_9BURK</name>
<dbReference type="STRING" id="1842727.RD110_24745"/>
<dbReference type="SUPFAM" id="SSF141371">
    <property type="entry name" value="PilZ domain-like"/>
    <property type="match status" value="1"/>
</dbReference>
<dbReference type="GO" id="GO:0006171">
    <property type="term" value="P:cAMP biosynthetic process"/>
    <property type="evidence" value="ECO:0007669"/>
    <property type="project" value="TreeGrafter"/>
</dbReference>
<proteinExistence type="predicted"/>
<dbReference type="PANTHER" id="PTHR43081:SF1">
    <property type="entry name" value="ADENYLATE CYCLASE, TERMINAL-DIFFERENTIATION SPECIFIC"/>
    <property type="match status" value="1"/>
</dbReference>
<dbReference type="PROSITE" id="PS50125">
    <property type="entry name" value="GUANYLATE_CYCLASE_2"/>
    <property type="match status" value="1"/>
</dbReference>
<sequence length="363" mass="39941">MKNVDRQQLVQHLVDLVQGHTGPAMAPWPEADLRAAVERAVDLAAPDDPPTAHRRVTILLSDLRGFTGTSERFTAMEMVAALNRYLARMTEIIVRHGGSIDKFMGDAIMALFGAPDELPGDIEAALACAIEMQMAMEEVNAENLRLGMAPLYMGIGVNTGEVVAGHLGSALHREYTVIGDQVNLTSRVEAHSLRGQILLSESIYQQARDFIEIGDVNEVAVKGKKGVVRMYELLGLPRHQPPLVAPKREMRNSPRVEVDMPLVFQVLRGKSVLKQEHAAHIADISYGGMFVVSSTPLQPMDDIKIGLALSLMGRELTQIYAKVLRVSEVNGEYRCPVEFTSIEPKAAQAIKEFVDSIVEFTKH</sequence>
<dbReference type="OrthoDB" id="9802500at2"/>
<protein>
    <recommendedName>
        <fullName evidence="1">Guanylate cyclase domain-containing protein</fullName>
    </recommendedName>
</protein>
<dbReference type="Pfam" id="PF07238">
    <property type="entry name" value="PilZ"/>
    <property type="match status" value="1"/>
</dbReference>
<keyword evidence="3" id="KW-1185">Reference proteome</keyword>
<dbReference type="RefSeq" id="WP_076203133.1">
    <property type="nucleotide sequence ID" value="NZ_CP019236.1"/>
</dbReference>
<evidence type="ECO:0000313" key="3">
    <source>
        <dbReference type="Proteomes" id="UP000186609"/>
    </source>
</evidence>
<dbReference type="SMART" id="SM00044">
    <property type="entry name" value="CYCc"/>
    <property type="match status" value="1"/>
</dbReference>
<dbReference type="Gene3D" id="2.40.10.220">
    <property type="entry name" value="predicted glycosyltransferase like domains"/>
    <property type="match status" value="1"/>
</dbReference>
<dbReference type="EMBL" id="CP019236">
    <property type="protein sequence ID" value="APW40014.1"/>
    <property type="molecule type" value="Genomic_DNA"/>
</dbReference>
<evidence type="ECO:0000259" key="1">
    <source>
        <dbReference type="PROSITE" id="PS50125"/>
    </source>
</evidence>